<reference evidence="2" key="1">
    <citation type="submission" date="2021-05" db="EMBL/GenBank/DDBJ databases">
        <authorList>
            <person name="Arsene-Ploetze F."/>
        </authorList>
    </citation>
    <scope>NUCLEOTIDE SEQUENCE</scope>
    <source>
        <strain evidence="2">DSM 42138</strain>
    </source>
</reference>
<feature type="region of interest" description="Disordered" evidence="1">
    <location>
        <begin position="64"/>
        <end position="85"/>
    </location>
</feature>
<evidence type="ECO:0000256" key="1">
    <source>
        <dbReference type="SAM" id="MobiDB-lite"/>
    </source>
</evidence>
<keyword evidence="3" id="KW-1185">Reference proteome</keyword>
<gene>
    <name evidence="2" type="ORF">SCOCK_100190</name>
</gene>
<evidence type="ECO:0000313" key="2">
    <source>
        <dbReference type="EMBL" id="CAG6391124.1"/>
    </source>
</evidence>
<protein>
    <submittedName>
        <fullName evidence="2">Uncharacterized protein</fullName>
    </submittedName>
</protein>
<dbReference type="AlphaFoldDB" id="A0A9W4GP14"/>
<organism evidence="2 3">
    <name type="scientific">Actinacidiphila cocklensis</name>
    <dbReference type="NCBI Taxonomy" id="887465"/>
    <lineage>
        <taxon>Bacteria</taxon>
        <taxon>Bacillati</taxon>
        <taxon>Actinomycetota</taxon>
        <taxon>Actinomycetes</taxon>
        <taxon>Kitasatosporales</taxon>
        <taxon>Streptomycetaceae</taxon>
        <taxon>Actinacidiphila</taxon>
    </lineage>
</organism>
<feature type="compositionally biased region" description="Polar residues" evidence="1">
    <location>
        <begin position="76"/>
        <end position="85"/>
    </location>
</feature>
<sequence>MNRLLGYAVVWAAVYGAMALGAVSGWSVKDRLMSLLASLPAWGYIGFRVRREIQGIQGRRKARVCGVSRDERKHGSTTPSQRHPQ</sequence>
<dbReference type="EMBL" id="CAJSLV010000002">
    <property type="protein sequence ID" value="CAG6391124.1"/>
    <property type="molecule type" value="Genomic_DNA"/>
</dbReference>
<dbReference type="Proteomes" id="UP001152519">
    <property type="component" value="Unassembled WGS sequence"/>
</dbReference>
<proteinExistence type="predicted"/>
<comment type="caution">
    <text evidence="2">The sequence shown here is derived from an EMBL/GenBank/DDBJ whole genome shotgun (WGS) entry which is preliminary data.</text>
</comment>
<evidence type="ECO:0000313" key="3">
    <source>
        <dbReference type="Proteomes" id="UP001152519"/>
    </source>
</evidence>
<accession>A0A9W4GP14</accession>
<name>A0A9W4GP14_9ACTN</name>